<feature type="transmembrane region" description="Helical" evidence="1">
    <location>
        <begin position="12"/>
        <end position="34"/>
    </location>
</feature>
<name>A0ABU8EN79_9GAMM</name>
<protein>
    <submittedName>
        <fullName evidence="2">Type II secretion system protein</fullName>
    </submittedName>
</protein>
<keyword evidence="3" id="KW-1185">Reference proteome</keyword>
<dbReference type="NCBIfam" id="TIGR02532">
    <property type="entry name" value="IV_pilin_GFxxxE"/>
    <property type="match status" value="1"/>
</dbReference>
<comment type="caution">
    <text evidence="2">The sequence shown here is derived from an EMBL/GenBank/DDBJ whole genome shotgun (WGS) entry which is preliminary data.</text>
</comment>
<dbReference type="Pfam" id="PF07963">
    <property type="entry name" value="N_methyl"/>
    <property type="match status" value="1"/>
</dbReference>
<reference evidence="2 3" key="1">
    <citation type="submission" date="2023-12" db="EMBL/GenBank/DDBJ databases">
        <title>Friends and Foes: Symbiotic and Algicidal bacterial influence on Karenia brevis blooms.</title>
        <authorList>
            <person name="Fei C."/>
            <person name="Mohamed A.R."/>
            <person name="Booker A."/>
            <person name="Arshad M."/>
            <person name="Klass S."/>
            <person name="Ahn S."/>
            <person name="Gilbert P.M."/>
            <person name="Heil C.A."/>
            <person name="Martinez J.M."/>
            <person name="Amin S.A."/>
        </authorList>
    </citation>
    <scope>NUCLEOTIDE SEQUENCE [LARGE SCALE GENOMIC DNA]</scope>
    <source>
        <strain evidence="2 3">CE15</strain>
    </source>
</reference>
<keyword evidence="1" id="KW-0812">Transmembrane</keyword>
<dbReference type="SUPFAM" id="SSF54523">
    <property type="entry name" value="Pili subunits"/>
    <property type="match status" value="1"/>
</dbReference>
<keyword evidence="1" id="KW-0472">Membrane</keyword>
<evidence type="ECO:0000313" key="2">
    <source>
        <dbReference type="EMBL" id="MEI4548431.1"/>
    </source>
</evidence>
<sequence length="136" mass="15520">MWHFSLHKGFSLIELMVVMAIVATLLALTGGLVVKNVDQQERLVETQKVRQVFKSLSYQAYYRGQPITIHALDKQLKILSNDSTKVINFEQLSFVKQNYQVSTTAIITPNNVLLEGERGNILLTSLFETFNTDEMR</sequence>
<dbReference type="InterPro" id="IPR012902">
    <property type="entry name" value="N_methyl_site"/>
</dbReference>
<proteinExistence type="predicted"/>
<accession>A0ABU8EN79</accession>
<evidence type="ECO:0000313" key="3">
    <source>
        <dbReference type="Proteomes" id="UP001382455"/>
    </source>
</evidence>
<keyword evidence="1" id="KW-1133">Transmembrane helix</keyword>
<dbReference type="InterPro" id="IPR045584">
    <property type="entry name" value="Pilin-like"/>
</dbReference>
<organism evidence="2 3">
    <name type="scientific">Pseudoalteromonas spongiae</name>
    <dbReference type="NCBI Taxonomy" id="298657"/>
    <lineage>
        <taxon>Bacteria</taxon>
        <taxon>Pseudomonadati</taxon>
        <taxon>Pseudomonadota</taxon>
        <taxon>Gammaproteobacteria</taxon>
        <taxon>Alteromonadales</taxon>
        <taxon>Pseudoalteromonadaceae</taxon>
        <taxon>Pseudoalteromonas</taxon>
    </lineage>
</organism>
<evidence type="ECO:0000256" key="1">
    <source>
        <dbReference type="SAM" id="Phobius"/>
    </source>
</evidence>
<dbReference type="Proteomes" id="UP001382455">
    <property type="component" value="Unassembled WGS sequence"/>
</dbReference>
<dbReference type="RefSeq" id="WP_100912547.1">
    <property type="nucleotide sequence ID" value="NZ_CP023398.1"/>
</dbReference>
<dbReference type="PROSITE" id="PS00409">
    <property type="entry name" value="PROKAR_NTER_METHYL"/>
    <property type="match status" value="1"/>
</dbReference>
<gene>
    <name evidence="2" type="ORF">WAE96_01755</name>
</gene>
<dbReference type="EMBL" id="JBAWKS010000001">
    <property type="protein sequence ID" value="MEI4548431.1"/>
    <property type="molecule type" value="Genomic_DNA"/>
</dbReference>